<dbReference type="EC" id="1.2.1.38" evidence="5"/>
<dbReference type="AlphaFoldDB" id="A0A371RF09"/>
<dbReference type="InterPro" id="IPR023013">
    <property type="entry name" value="AGPR_AS"/>
</dbReference>
<evidence type="ECO:0000256" key="1">
    <source>
        <dbReference type="ARBA" id="ARBA00022571"/>
    </source>
</evidence>
<keyword evidence="3 5" id="KW-0521">NADP</keyword>
<comment type="subcellular location">
    <subcellularLocation>
        <location evidence="5">Cytoplasm</location>
    </subcellularLocation>
</comment>
<dbReference type="Proteomes" id="UP000264589">
    <property type="component" value="Unassembled WGS sequence"/>
</dbReference>
<keyword evidence="5" id="KW-0963">Cytoplasm</keyword>
<dbReference type="GO" id="GO:0006526">
    <property type="term" value="P:L-arginine biosynthetic process"/>
    <property type="evidence" value="ECO:0007669"/>
    <property type="project" value="UniProtKB-UniRule"/>
</dbReference>
<dbReference type="CDD" id="cd24149">
    <property type="entry name" value="AGPR_N_ARG5_6_like"/>
    <property type="match status" value="1"/>
</dbReference>
<comment type="pathway">
    <text evidence="5">Amino-acid biosynthesis; L-arginine biosynthesis; N(2)-acetyl-L-ornithine from L-glutamate: step 3/4.</text>
</comment>
<dbReference type="FunCoup" id="A0A371RF09">
    <property type="interactions" value="309"/>
</dbReference>
<feature type="active site" evidence="5 6">
    <location>
        <position position="135"/>
    </location>
</feature>
<dbReference type="GO" id="GO:0070401">
    <property type="term" value="F:NADP+ binding"/>
    <property type="evidence" value="ECO:0007669"/>
    <property type="project" value="InterPro"/>
</dbReference>
<accession>A0A371RF09</accession>
<protein>
    <recommendedName>
        <fullName evidence="5">N-acetyl-gamma-glutamyl-phosphate reductase</fullName>
        <shortName evidence="5">AGPR</shortName>
        <ecNumber evidence="5">1.2.1.38</ecNumber>
    </recommendedName>
    <alternativeName>
        <fullName evidence="5">N-acetyl-glutamate semialdehyde dehydrogenase</fullName>
        <shortName evidence="5">NAGSA dehydrogenase</shortName>
    </alternativeName>
</protein>
<evidence type="ECO:0000256" key="4">
    <source>
        <dbReference type="ARBA" id="ARBA00023002"/>
    </source>
</evidence>
<dbReference type="InterPro" id="IPR000534">
    <property type="entry name" value="Semialdehyde_DH_NAD-bd"/>
</dbReference>
<dbReference type="PANTHER" id="PTHR32338:SF10">
    <property type="entry name" value="N-ACETYL-GAMMA-GLUTAMYL-PHOSPHATE REDUCTASE, CHLOROPLASTIC-RELATED"/>
    <property type="match status" value="1"/>
</dbReference>
<name>A0A371RF09_9PROT</name>
<dbReference type="UniPathway" id="UPA00068">
    <property type="reaction ID" value="UER00108"/>
</dbReference>
<dbReference type="InterPro" id="IPR036291">
    <property type="entry name" value="NAD(P)-bd_dom_sf"/>
</dbReference>
<gene>
    <name evidence="5" type="primary">argC</name>
    <name evidence="8" type="ORF">DX908_01170</name>
</gene>
<dbReference type="GO" id="GO:0005737">
    <property type="term" value="C:cytoplasm"/>
    <property type="evidence" value="ECO:0007669"/>
    <property type="project" value="UniProtKB-SubCell"/>
</dbReference>
<keyword evidence="9" id="KW-1185">Reference proteome</keyword>
<dbReference type="Pfam" id="PF22698">
    <property type="entry name" value="Semialdhyde_dhC_1"/>
    <property type="match status" value="1"/>
</dbReference>
<comment type="similarity">
    <text evidence="5">Belongs to the NAGSA dehydrogenase family. Type 1 subfamily.</text>
</comment>
<dbReference type="Gene3D" id="3.40.50.720">
    <property type="entry name" value="NAD(P)-binding Rossmann-like Domain"/>
    <property type="match status" value="1"/>
</dbReference>
<sequence>MTINVGLIGARGYVGREMLELIARHPELSLAYASSREWDGKPIADMLDGDVHFDGQVFEALGPEAAADRQADVVILGLPNGKAAPFVEALSNTASESVLIDLSADYRHDSGWIYGLPERNRAQIKGATRIANPGCYATAAQLALLPLQGLLEGQAHVFGLSGWSGAGTTPSRKNDPEALHDNVIPYGLVGHGHEKEIAVHSGEDVRFMPCVTSFFRGLIVTVSAQLAGAADEEQIRNLFAETYQNEPFATLLDEPAEPVAVAGTHLCQIGRPQLRADGRGIVVTSALDNLLKGAASQAIQNLNLVLGFDEKTGLTPAR</sequence>
<comment type="catalytic activity">
    <reaction evidence="5">
        <text>N-acetyl-L-glutamate 5-semialdehyde + phosphate + NADP(+) = N-acetyl-L-glutamyl 5-phosphate + NADPH + H(+)</text>
        <dbReference type="Rhea" id="RHEA:21588"/>
        <dbReference type="ChEBI" id="CHEBI:15378"/>
        <dbReference type="ChEBI" id="CHEBI:29123"/>
        <dbReference type="ChEBI" id="CHEBI:43474"/>
        <dbReference type="ChEBI" id="CHEBI:57783"/>
        <dbReference type="ChEBI" id="CHEBI:57936"/>
        <dbReference type="ChEBI" id="CHEBI:58349"/>
        <dbReference type="EC" id="1.2.1.38"/>
    </reaction>
</comment>
<dbReference type="InterPro" id="IPR058924">
    <property type="entry name" value="AGPR_dimerisation_dom"/>
</dbReference>
<dbReference type="InterPro" id="IPR050085">
    <property type="entry name" value="AGPR"/>
</dbReference>
<keyword evidence="1 5" id="KW-0055">Arginine biosynthesis</keyword>
<dbReference type="InterPro" id="IPR000706">
    <property type="entry name" value="AGPR_type-1"/>
</dbReference>
<dbReference type="NCBIfam" id="TIGR01850">
    <property type="entry name" value="argC"/>
    <property type="match status" value="1"/>
</dbReference>
<evidence type="ECO:0000256" key="3">
    <source>
        <dbReference type="ARBA" id="ARBA00022857"/>
    </source>
</evidence>
<dbReference type="GO" id="GO:0003942">
    <property type="term" value="F:N-acetyl-gamma-glutamyl-phosphate reductase activity"/>
    <property type="evidence" value="ECO:0007669"/>
    <property type="project" value="UniProtKB-UniRule"/>
</dbReference>
<comment type="function">
    <text evidence="5">Catalyzes the NADPH-dependent reduction of N-acetyl-5-glutamyl phosphate to yield N-acetyl-L-glutamate 5-semialdehyde.</text>
</comment>
<dbReference type="OrthoDB" id="9801289at2"/>
<dbReference type="SMART" id="SM00859">
    <property type="entry name" value="Semialdhyde_dh"/>
    <property type="match status" value="1"/>
</dbReference>
<dbReference type="SUPFAM" id="SSF55347">
    <property type="entry name" value="Glyceraldehyde-3-phosphate dehydrogenase-like, C-terminal domain"/>
    <property type="match status" value="1"/>
</dbReference>
<dbReference type="InParanoid" id="A0A371RF09"/>
<dbReference type="PROSITE" id="PS01224">
    <property type="entry name" value="ARGC"/>
    <property type="match status" value="1"/>
</dbReference>
<reference evidence="8 9" key="1">
    <citation type="submission" date="2018-08" db="EMBL/GenBank/DDBJ databases">
        <title>Parvularcula sp. SM1705, isolated from surface water of the South Sea China.</title>
        <authorList>
            <person name="Sun L."/>
        </authorList>
    </citation>
    <scope>NUCLEOTIDE SEQUENCE [LARGE SCALE GENOMIC DNA]</scope>
    <source>
        <strain evidence="8 9">SM1705</strain>
    </source>
</reference>
<dbReference type="Pfam" id="PF01118">
    <property type="entry name" value="Semialdhyde_dh"/>
    <property type="match status" value="1"/>
</dbReference>
<evidence type="ECO:0000256" key="6">
    <source>
        <dbReference type="PROSITE-ProRule" id="PRU10010"/>
    </source>
</evidence>
<organism evidence="8 9">
    <name type="scientific">Parvularcula marina</name>
    <dbReference type="NCBI Taxonomy" id="2292771"/>
    <lineage>
        <taxon>Bacteria</taxon>
        <taxon>Pseudomonadati</taxon>
        <taxon>Pseudomonadota</taxon>
        <taxon>Alphaproteobacteria</taxon>
        <taxon>Parvularculales</taxon>
        <taxon>Parvularculaceae</taxon>
        <taxon>Parvularcula</taxon>
    </lineage>
</organism>
<dbReference type="PANTHER" id="PTHR32338">
    <property type="entry name" value="N-ACETYL-GAMMA-GLUTAMYL-PHOSPHATE REDUCTASE, CHLOROPLASTIC-RELATED-RELATED"/>
    <property type="match status" value="1"/>
</dbReference>
<keyword evidence="2 5" id="KW-0028">Amino-acid biosynthesis</keyword>
<evidence type="ECO:0000259" key="7">
    <source>
        <dbReference type="SMART" id="SM00859"/>
    </source>
</evidence>
<dbReference type="EMBL" id="QUQO01000001">
    <property type="protein sequence ID" value="RFB04015.1"/>
    <property type="molecule type" value="Genomic_DNA"/>
</dbReference>
<dbReference type="Gene3D" id="3.30.360.10">
    <property type="entry name" value="Dihydrodipicolinate Reductase, domain 2"/>
    <property type="match status" value="1"/>
</dbReference>
<dbReference type="RefSeq" id="WP_116390643.1">
    <property type="nucleotide sequence ID" value="NZ_QUQO01000001.1"/>
</dbReference>
<evidence type="ECO:0000256" key="2">
    <source>
        <dbReference type="ARBA" id="ARBA00022605"/>
    </source>
</evidence>
<evidence type="ECO:0000313" key="9">
    <source>
        <dbReference type="Proteomes" id="UP000264589"/>
    </source>
</evidence>
<dbReference type="HAMAP" id="MF_00150">
    <property type="entry name" value="ArgC_type1"/>
    <property type="match status" value="1"/>
</dbReference>
<keyword evidence="4 5" id="KW-0560">Oxidoreductase</keyword>
<feature type="domain" description="Semialdehyde dehydrogenase NAD-binding" evidence="7">
    <location>
        <begin position="4"/>
        <end position="127"/>
    </location>
</feature>
<evidence type="ECO:0000313" key="8">
    <source>
        <dbReference type="EMBL" id="RFB04015.1"/>
    </source>
</evidence>
<dbReference type="SUPFAM" id="SSF51735">
    <property type="entry name" value="NAD(P)-binding Rossmann-fold domains"/>
    <property type="match status" value="1"/>
</dbReference>
<comment type="caution">
    <text evidence="8">The sequence shown here is derived from an EMBL/GenBank/DDBJ whole genome shotgun (WGS) entry which is preliminary data.</text>
</comment>
<proteinExistence type="inferred from homology"/>
<dbReference type="GO" id="GO:0051287">
    <property type="term" value="F:NAD binding"/>
    <property type="evidence" value="ECO:0007669"/>
    <property type="project" value="InterPro"/>
</dbReference>
<evidence type="ECO:0000256" key="5">
    <source>
        <dbReference type="HAMAP-Rule" id="MF_00150"/>
    </source>
</evidence>